<protein>
    <recommendedName>
        <fullName evidence="5">PLAC8 family protein</fullName>
    </recommendedName>
</protein>
<organism evidence="3 4">
    <name type="scientific">Apatococcus fuscideae</name>
    <dbReference type="NCBI Taxonomy" id="2026836"/>
    <lineage>
        <taxon>Eukaryota</taxon>
        <taxon>Viridiplantae</taxon>
        <taxon>Chlorophyta</taxon>
        <taxon>core chlorophytes</taxon>
        <taxon>Trebouxiophyceae</taxon>
        <taxon>Chlorellales</taxon>
        <taxon>Chlorellaceae</taxon>
        <taxon>Apatococcus</taxon>
    </lineage>
</organism>
<reference evidence="3 4" key="1">
    <citation type="journal article" date="2024" name="Nat. Commun.">
        <title>Phylogenomics reveals the evolutionary origins of lichenization in chlorophyte algae.</title>
        <authorList>
            <person name="Puginier C."/>
            <person name="Libourel C."/>
            <person name="Otte J."/>
            <person name="Skaloud P."/>
            <person name="Haon M."/>
            <person name="Grisel S."/>
            <person name="Petersen M."/>
            <person name="Berrin J.G."/>
            <person name="Delaux P.M."/>
            <person name="Dal Grande F."/>
            <person name="Keller J."/>
        </authorList>
    </citation>
    <scope>NUCLEOTIDE SEQUENCE [LARGE SCALE GENOMIC DNA]</scope>
    <source>
        <strain evidence="3 4">SAG 2523</strain>
    </source>
</reference>
<dbReference type="PANTHER" id="PTHR31152">
    <property type="entry name" value="PLAC8 FAMILY PROTEIN"/>
    <property type="match status" value="1"/>
</dbReference>
<keyword evidence="2" id="KW-1133">Transmembrane helix</keyword>
<keyword evidence="2" id="KW-0472">Membrane</keyword>
<comment type="caution">
    <text evidence="3">The sequence shown here is derived from an EMBL/GenBank/DDBJ whole genome shotgun (WGS) entry which is preliminary data.</text>
</comment>
<evidence type="ECO:0000256" key="1">
    <source>
        <dbReference type="SAM" id="MobiDB-lite"/>
    </source>
</evidence>
<evidence type="ECO:0000313" key="4">
    <source>
        <dbReference type="Proteomes" id="UP001485043"/>
    </source>
</evidence>
<name>A0AAW1S041_9CHLO</name>
<evidence type="ECO:0000256" key="2">
    <source>
        <dbReference type="SAM" id="Phobius"/>
    </source>
</evidence>
<dbReference type="AlphaFoldDB" id="A0AAW1S041"/>
<proteinExistence type="predicted"/>
<keyword evidence="2" id="KW-0812">Transmembrane</keyword>
<gene>
    <name evidence="3" type="ORF">WJX84_001673</name>
</gene>
<feature type="region of interest" description="Disordered" evidence="1">
    <location>
        <begin position="192"/>
        <end position="223"/>
    </location>
</feature>
<dbReference type="PANTHER" id="PTHR31152:SF1">
    <property type="entry name" value="PLAC8 FAMILY PROTEIN"/>
    <property type="match status" value="1"/>
</dbReference>
<keyword evidence="4" id="KW-1185">Reference proteome</keyword>
<evidence type="ECO:0008006" key="5">
    <source>
        <dbReference type="Google" id="ProtNLM"/>
    </source>
</evidence>
<accession>A0AAW1S041</accession>
<evidence type="ECO:0000313" key="3">
    <source>
        <dbReference type="EMBL" id="KAK9839356.1"/>
    </source>
</evidence>
<sequence length="247" mass="26899">MVNHKGPLKQELLDARANPAVYQQVWKTPLWKAPCASPGCCVASFACLYCAAYKLHKRALYNDMSRYICCAGTCPCSGRLGESQCPELCMALEVFFCFPINVSSTRFMIQDQMRIQNTQCDNCLIGTMLICNYLACLCSIFACIASLAGMPGSEAVQEASQLINCIAQWLWCSVCTCMQVQHHVQLNERDSTMGPGANPMAAPVQQEMARPPPGGYPALPPTRAPQAIPKAPLPATHADCHPVHLSA</sequence>
<dbReference type="Proteomes" id="UP001485043">
    <property type="component" value="Unassembled WGS sequence"/>
</dbReference>
<feature type="transmembrane region" description="Helical" evidence="2">
    <location>
        <begin position="124"/>
        <end position="148"/>
    </location>
</feature>
<feature type="compositionally biased region" description="Pro residues" evidence="1">
    <location>
        <begin position="210"/>
        <end position="223"/>
    </location>
</feature>
<dbReference type="EMBL" id="JALJOV010001871">
    <property type="protein sequence ID" value="KAK9839356.1"/>
    <property type="molecule type" value="Genomic_DNA"/>
</dbReference>